<sequence length="318" mass="34951">MTDDNPMEARDIVLETQMFGSSPNQQSDRTMLTLSTSANSNDANIDPHGQIRIPDSCPPQPGMNEYDLCLVGSVMQDPFADGSEEHQKSTMAAVDRIEGFRDSGIGGGGDGAGAGALSDPANTPLPPNNRWGNESYTTSMPRTPNEDASMDANAEKDNVAKPSVSASQPEASSIENAVLENPLQRYTPFDADSWSNTIAEHKARTVQNFHLITQSLDSINAELQYVFCEFLTQQYNQIEETLKSGHERILQQEKAQGKEEEKSKPDYTHCEFFDSILTFLIAPCGRPSSPKERMQTQIISFVNAVKSAFQILDGSEYN</sequence>
<feature type="compositionally biased region" description="Polar residues" evidence="1">
    <location>
        <begin position="130"/>
        <end position="142"/>
    </location>
</feature>
<evidence type="ECO:0000313" key="2">
    <source>
        <dbReference type="EMBL" id="KAG0020952.1"/>
    </source>
</evidence>
<evidence type="ECO:0000256" key="1">
    <source>
        <dbReference type="SAM" id="MobiDB-lite"/>
    </source>
</evidence>
<feature type="compositionally biased region" description="Gly residues" evidence="1">
    <location>
        <begin position="104"/>
        <end position="114"/>
    </location>
</feature>
<evidence type="ECO:0000313" key="3">
    <source>
        <dbReference type="Proteomes" id="UP000703661"/>
    </source>
</evidence>
<proteinExistence type="predicted"/>
<organism evidence="2 3">
    <name type="scientific">Entomortierella chlamydospora</name>
    <dbReference type="NCBI Taxonomy" id="101097"/>
    <lineage>
        <taxon>Eukaryota</taxon>
        <taxon>Fungi</taxon>
        <taxon>Fungi incertae sedis</taxon>
        <taxon>Mucoromycota</taxon>
        <taxon>Mortierellomycotina</taxon>
        <taxon>Mortierellomycetes</taxon>
        <taxon>Mortierellales</taxon>
        <taxon>Mortierellaceae</taxon>
        <taxon>Entomortierella</taxon>
    </lineage>
</organism>
<dbReference type="EMBL" id="JAAAID010000187">
    <property type="protein sequence ID" value="KAG0020952.1"/>
    <property type="molecule type" value="Genomic_DNA"/>
</dbReference>
<feature type="region of interest" description="Disordered" evidence="1">
    <location>
        <begin position="100"/>
        <end position="150"/>
    </location>
</feature>
<dbReference type="AlphaFoldDB" id="A0A9P6N0V4"/>
<protein>
    <submittedName>
        <fullName evidence="2">Uncharacterized protein</fullName>
    </submittedName>
</protein>
<comment type="caution">
    <text evidence="2">The sequence shown here is derived from an EMBL/GenBank/DDBJ whole genome shotgun (WGS) entry which is preliminary data.</text>
</comment>
<dbReference type="Proteomes" id="UP000703661">
    <property type="component" value="Unassembled WGS sequence"/>
</dbReference>
<name>A0A9P6N0V4_9FUNG</name>
<keyword evidence="3" id="KW-1185">Reference proteome</keyword>
<gene>
    <name evidence="2" type="ORF">BGZ80_003317</name>
</gene>
<accession>A0A9P6N0V4</accession>
<reference evidence="2" key="1">
    <citation type="journal article" date="2020" name="Fungal Divers.">
        <title>Resolving the Mortierellaceae phylogeny through synthesis of multi-gene phylogenetics and phylogenomics.</title>
        <authorList>
            <person name="Vandepol N."/>
            <person name="Liber J."/>
            <person name="Desiro A."/>
            <person name="Na H."/>
            <person name="Kennedy M."/>
            <person name="Barry K."/>
            <person name="Grigoriev I.V."/>
            <person name="Miller A.N."/>
            <person name="O'Donnell K."/>
            <person name="Stajich J.E."/>
            <person name="Bonito G."/>
        </authorList>
    </citation>
    <scope>NUCLEOTIDE SEQUENCE</scope>
    <source>
        <strain evidence="2">NRRL 2769</strain>
    </source>
</reference>